<protein>
    <recommendedName>
        <fullName evidence="3">DUF2794 domain-containing protein</fullName>
    </recommendedName>
</protein>
<reference evidence="1 2" key="1">
    <citation type="submission" date="2014-10" db="EMBL/GenBank/DDBJ databases">
        <title>Genome sequence of Novosphingobium malaysiense MUSC 273(T).</title>
        <authorList>
            <person name="Lee L.-H."/>
        </authorList>
    </citation>
    <scope>NUCLEOTIDE SEQUENCE [LARGE SCALE GENOMIC DNA]</scope>
    <source>
        <strain evidence="1 2">MUSC 273</strain>
    </source>
</reference>
<name>A0A0B1ZML0_9SPHN</name>
<keyword evidence="2" id="KW-1185">Reference proteome</keyword>
<evidence type="ECO:0000313" key="2">
    <source>
        <dbReference type="Proteomes" id="UP000031057"/>
    </source>
</evidence>
<gene>
    <name evidence="1" type="ORF">LK12_13745</name>
</gene>
<dbReference type="RefSeq" id="WP_039284680.1">
    <property type="nucleotide sequence ID" value="NZ_JTDI01000003.1"/>
</dbReference>
<comment type="caution">
    <text evidence="1">The sequence shown here is derived from an EMBL/GenBank/DDBJ whole genome shotgun (WGS) entry which is preliminary data.</text>
</comment>
<accession>A0A0B1ZML0</accession>
<dbReference type="InterPro" id="IPR021252">
    <property type="entry name" value="DUF2794"/>
</dbReference>
<organism evidence="1 2">
    <name type="scientific">Novosphingobium malaysiense</name>
    <dbReference type="NCBI Taxonomy" id="1348853"/>
    <lineage>
        <taxon>Bacteria</taxon>
        <taxon>Pseudomonadati</taxon>
        <taxon>Pseudomonadota</taxon>
        <taxon>Alphaproteobacteria</taxon>
        <taxon>Sphingomonadales</taxon>
        <taxon>Sphingomonadaceae</taxon>
        <taxon>Novosphingobium</taxon>
    </lineage>
</organism>
<dbReference type="EMBL" id="JTDI01000003">
    <property type="protein sequence ID" value="KHK91806.1"/>
    <property type="molecule type" value="Genomic_DNA"/>
</dbReference>
<dbReference type="AlphaFoldDB" id="A0A0B1ZML0"/>
<evidence type="ECO:0000313" key="1">
    <source>
        <dbReference type="EMBL" id="KHK91806.1"/>
    </source>
</evidence>
<dbReference type="OrthoDB" id="7159482at2"/>
<evidence type="ECO:0008006" key="3">
    <source>
        <dbReference type="Google" id="ProtNLM"/>
    </source>
</evidence>
<sequence>MAAAPTGSVNSASSSVVAFPAQAPQQVGFDRFELQRILDLYGRMVAAGFWRDYAMDFGKDAASFSAFRRAAERPQARVEKRPGLRNKQGMWTLFGEAGQILKRGHELAGVLSPLERKLLKVVDS</sequence>
<dbReference type="Proteomes" id="UP000031057">
    <property type="component" value="Unassembled WGS sequence"/>
</dbReference>
<dbReference type="Pfam" id="PF10984">
    <property type="entry name" value="DUF2794"/>
    <property type="match status" value="1"/>
</dbReference>
<proteinExistence type="predicted"/>
<dbReference type="STRING" id="1348853.LK12_13745"/>